<dbReference type="GO" id="GO:0003723">
    <property type="term" value="F:RNA binding"/>
    <property type="evidence" value="ECO:0007669"/>
    <property type="project" value="InterPro"/>
</dbReference>
<comment type="subcellular location">
    <subcellularLocation>
        <location evidence="1">Nucleus</location>
        <location evidence="1">Nucleolus</location>
    </subcellularLocation>
</comment>
<organism evidence="10 11">
    <name type="scientific">Orbilia ellipsospora</name>
    <dbReference type="NCBI Taxonomy" id="2528407"/>
    <lineage>
        <taxon>Eukaryota</taxon>
        <taxon>Fungi</taxon>
        <taxon>Dikarya</taxon>
        <taxon>Ascomycota</taxon>
        <taxon>Pezizomycotina</taxon>
        <taxon>Orbiliomycetes</taxon>
        <taxon>Orbiliales</taxon>
        <taxon>Orbiliaceae</taxon>
        <taxon>Orbilia</taxon>
    </lineage>
</organism>
<dbReference type="AlphaFoldDB" id="A0AAV9XCI6"/>
<evidence type="ECO:0000256" key="6">
    <source>
        <dbReference type="ARBA" id="ARBA00023163"/>
    </source>
</evidence>
<dbReference type="Proteomes" id="UP001365542">
    <property type="component" value="Unassembled WGS sequence"/>
</dbReference>
<evidence type="ECO:0000256" key="8">
    <source>
        <dbReference type="PROSITE-ProRule" id="PRU00221"/>
    </source>
</evidence>
<proteinExistence type="predicted"/>
<dbReference type="Pfam" id="PF23869">
    <property type="entry name" value="Beta-prop_WDR75_1st"/>
    <property type="match status" value="1"/>
</dbReference>
<evidence type="ECO:0000256" key="2">
    <source>
        <dbReference type="ARBA" id="ARBA00022517"/>
    </source>
</evidence>
<feature type="compositionally biased region" description="Basic and acidic residues" evidence="9">
    <location>
        <begin position="157"/>
        <end position="171"/>
    </location>
</feature>
<evidence type="ECO:0000256" key="5">
    <source>
        <dbReference type="ARBA" id="ARBA00022737"/>
    </source>
</evidence>
<dbReference type="GO" id="GO:0032040">
    <property type="term" value="C:small-subunit processome"/>
    <property type="evidence" value="ECO:0007669"/>
    <property type="project" value="InterPro"/>
</dbReference>
<dbReference type="PROSITE" id="PS50294">
    <property type="entry name" value="WD_REPEATS_REGION"/>
    <property type="match status" value="2"/>
</dbReference>
<feature type="compositionally biased region" description="Acidic residues" evidence="9">
    <location>
        <begin position="1087"/>
        <end position="1103"/>
    </location>
</feature>
<sequence length="1137" mass="123488">MADSALFTKPPKHAPKAALASSSANKSKKSSGAKSVPRAKEAEKPSSSQHSKPKARKIESTAENAAAGSIPQDSKPKGASSQSLTVAKPTKEKKDKRFNDLTSEAKQAKRREEREKRKKQLESSIIIPETNQNDTHAPTVEKDLPAPKPTATSSKSRAIEKPSIRAKRERERLSKAKEWKVSQPIGGRFSTNTLVFSADEKYIFLAQGPSLKIFSTKTSLLYRTLQHLRPPPTTFSYTPAGNYSSIANYTLDPVNPSQIYTITFNGDLILWDWTEGTIEGCWKTDLKKGQYLAWCGLSVLPSAQDSETTTLWTYHEHSLRDYTRKATREIREINVPKTPDSSINTLESRLILSIDEARPRHLLIVDTNTFVVDSGEAFYIGNRQRQVPQDPATNSEWRIRKISTPGKILAIDTIIRQKKAGSSVQGDVAVGDNTGQIFIYHDILSPNAPTAAQNVVKSKLHWHRTGVGALKYSEDGTYLISGGRETVLILWQLSTNSRQTLPNLGAGIKNITLSPSGSTYALILADNSILTISTTELKPTSSISGIQSRVFLREEYHKIYEKGGKVSKKLKKEAADITSEWRIPCVKHPWDSMQILLAAPVSQKGESSYPFLQTFDLSQDRGVGKQAITRTLVSMKNVNPEGGKVKEPNVRFLSISGDGMWLASVDEWAAPARDFVALGAPQPGFSETVAKEVVLRFWRWNGETSSGRGSWELVSMIENPHGVSENGSAGDVADLTGSPNGAMFASVGGDGTIKIWGKRVRTRAGVKVEKDDLVVWNCRRNLELFRTAPGAIKDGRIAYSTDGSVVAVSYSDGEDSVVALVDPILGTCQQEIGGLQTGRVFAIAFVGKYLVIAGAERIVIWDLVKGQAEWASELKPLVGGKHKLDSNNFVPNIHLATNEGNGTFAVAVNYPLFSEGKEKDLTKAGNTASKITVFAVDDFQILCRKTATNGVLALEAAANGQGGNGYFWLDGAANVYFLSSGGVVSGGGAAGGESSGYLEDIDAVGGLANAFLEKATIEEAEDAEIDAADGGDERIVRSHMLAKLFPAPAYASPAVGDVFGRFMEIIGEKPLDVERTKVVGVISEAPEYAESDSEDEEGEDFEDAKENGDADVSMLESEKSAYADLPERDFDVIIDEA</sequence>
<feature type="region of interest" description="Disordered" evidence="9">
    <location>
        <begin position="1"/>
        <end position="171"/>
    </location>
</feature>
<comment type="caution">
    <text evidence="10">The sequence shown here is derived from an EMBL/GenBank/DDBJ whole genome shotgun (WGS) entry which is preliminary data.</text>
</comment>
<feature type="region of interest" description="Disordered" evidence="9">
    <location>
        <begin position="1085"/>
        <end position="1118"/>
    </location>
</feature>
<evidence type="ECO:0000256" key="4">
    <source>
        <dbReference type="ARBA" id="ARBA00022574"/>
    </source>
</evidence>
<dbReference type="GO" id="GO:0006364">
    <property type="term" value="P:rRNA processing"/>
    <property type="evidence" value="ECO:0007669"/>
    <property type="project" value="UniProtKB-KW"/>
</dbReference>
<keyword evidence="2" id="KW-0690">Ribosome biogenesis</keyword>
<dbReference type="InterPro" id="IPR015943">
    <property type="entry name" value="WD40/YVTN_repeat-like_dom_sf"/>
</dbReference>
<evidence type="ECO:0000313" key="10">
    <source>
        <dbReference type="EMBL" id="KAK6539445.1"/>
    </source>
</evidence>
<keyword evidence="5" id="KW-0677">Repeat</keyword>
<keyword evidence="7" id="KW-0539">Nucleus</keyword>
<evidence type="ECO:0000256" key="3">
    <source>
        <dbReference type="ARBA" id="ARBA00022552"/>
    </source>
</evidence>
<dbReference type="InterPro" id="IPR053826">
    <property type="entry name" value="WDR75"/>
</dbReference>
<dbReference type="SMART" id="SM00320">
    <property type="entry name" value="WD40"/>
    <property type="match status" value="4"/>
</dbReference>
<dbReference type="Gene3D" id="2.130.10.10">
    <property type="entry name" value="YVTN repeat-like/Quinoprotein amine dehydrogenase"/>
    <property type="match status" value="2"/>
</dbReference>
<protein>
    <recommendedName>
        <fullName evidence="12">WD40 repeat-like protein</fullName>
    </recommendedName>
</protein>
<dbReference type="PROSITE" id="PS50082">
    <property type="entry name" value="WD_REPEATS_2"/>
    <property type="match status" value="2"/>
</dbReference>
<dbReference type="GO" id="GO:2000234">
    <property type="term" value="P:positive regulation of rRNA processing"/>
    <property type="evidence" value="ECO:0007669"/>
    <property type="project" value="TreeGrafter"/>
</dbReference>
<feature type="repeat" description="WD" evidence="8">
    <location>
        <begin position="725"/>
        <end position="756"/>
    </location>
</feature>
<evidence type="ECO:0000256" key="7">
    <source>
        <dbReference type="ARBA" id="ARBA00023242"/>
    </source>
</evidence>
<dbReference type="GO" id="GO:0045943">
    <property type="term" value="P:positive regulation of transcription by RNA polymerase I"/>
    <property type="evidence" value="ECO:0007669"/>
    <property type="project" value="InterPro"/>
</dbReference>
<dbReference type="Pfam" id="PF00400">
    <property type="entry name" value="WD40"/>
    <property type="match status" value="1"/>
</dbReference>
<name>A0AAV9XCI6_9PEZI</name>
<reference evidence="10 11" key="1">
    <citation type="submission" date="2019-10" db="EMBL/GenBank/DDBJ databases">
        <authorList>
            <person name="Palmer J.M."/>
        </authorList>
    </citation>
    <scope>NUCLEOTIDE SEQUENCE [LARGE SCALE GENOMIC DNA]</scope>
    <source>
        <strain evidence="10 11">TWF694</strain>
    </source>
</reference>
<feature type="compositionally biased region" description="Low complexity" evidence="9">
    <location>
        <begin position="16"/>
        <end position="25"/>
    </location>
</feature>
<keyword evidence="4 8" id="KW-0853">WD repeat</keyword>
<evidence type="ECO:0000256" key="9">
    <source>
        <dbReference type="SAM" id="MobiDB-lite"/>
    </source>
</evidence>
<dbReference type="PANTHER" id="PTHR44215">
    <property type="entry name" value="WD REPEAT-CONTAINING PROTEIN 75"/>
    <property type="match status" value="1"/>
</dbReference>
<dbReference type="InterPro" id="IPR036322">
    <property type="entry name" value="WD40_repeat_dom_sf"/>
</dbReference>
<evidence type="ECO:0008006" key="12">
    <source>
        <dbReference type="Google" id="ProtNLM"/>
    </source>
</evidence>
<dbReference type="EMBL" id="JAVHJO010000006">
    <property type="protein sequence ID" value="KAK6539445.1"/>
    <property type="molecule type" value="Genomic_DNA"/>
</dbReference>
<evidence type="ECO:0000313" key="11">
    <source>
        <dbReference type="Proteomes" id="UP001365542"/>
    </source>
</evidence>
<keyword evidence="3" id="KW-0698">rRNA processing</keyword>
<feature type="repeat" description="WD" evidence="8">
    <location>
        <begin position="460"/>
        <end position="501"/>
    </location>
</feature>
<feature type="compositionally biased region" description="Basic and acidic residues" evidence="9">
    <location>
        <begin position="106"/>
        <end position="115"/>
    </location>
</feature>
<dbReference type="InterPro" id="IPR001680">
    <property type="entry name" value="WD40_rpt"/>
</dbReference>
<gene>
    <name evidence="10" type="ORF">TWF694_009669</name>
</gene>
<accession>A0AAV9XCI6</accession>
<keyword evidence="6" id="KW-0804">Transcription</keyword>
<feature type="compositionally biased region" description="Basic and acidic residues" evidence="9">
    <location>
        <begin position="89"/>
        <end position="99"/>
    </location>
</feature>
<dbReference type="PANTHER" id="PTHR44215:SF1">
    <property type="entry name" value="WD REPEAT-CONTAINING PROTEIN 75"/>
    <property type="match status" value="1"/>
</dbReference>
<dbReference type="SUPFAM" id="SSF50978">
    <property type="entry name" value="WD40 repeat-like"/>
    <property type="match status" value="2"/>
</dbReference>
<evidence type="ECO:0000256" key="1">
    <source>
        <dbReference type="ARBA" id="ARBA00004604"/>
    </source>
</evidence>
<keyword evidence="11" id="KW-1185">Reference proteome</keyword>